<evidence type="ECO:0000313" key="1">
    <source>
        <dbReference type="EMBL" id="KAE8152969.1"/>
    </source>
</evidence>
<dbReference type="Proteomes" id="UP000325780">
    <property type="component" value="Unassembled WGS sequence"/>
</dbReference>
<accession>A0A5N6U3G0</accession>
<evidence type="ECO:0008006" key="3">
    <source>
        <dbReference type="Google" id="ProtNLM"/>
    </source>
</evidence>
<keyword evidence="2" id="KW-1185">Reference proteome</keyword>
<dbReference type="EMBL" id="ML742045">
    <property type="protein sequence ID" value="KAE8152969.1"/>
    <property type="molecule type" value="Genomic_DNA"/>
</dbReference>
<name>A0A5N6U3G0_ASPAV</name>
<evidence type="ECO:0000313" key="2">
    <source>
        <dbReference type="Proteomes" id="UP000325780"/>
    </source>
</evidence>
<dbReference type="AlphaFoldDB" id="A0A5N6U3G0"/>
<protein>
    <recommendedName>
        <fullName evidence="3">Fungal-specific transcription factor domain-containing protein</fullName>
    </recommendedName>
</protein>
<gene>
    <name evidence="1" type="ORF">BDV25DRAFT_169737</name>
</gene>
<dbReference type="PANTHER" id="PTHR38111:SF6">
    <property type="entry name" value="FINGER DOMAIN PROTEIN, PUTATIVE (AFU_ORTHOLOGUE AFUA_8G01940)-RELATED"/>
    <property type="match status" value="1"/>
</dbReference>
<reference evidence="1 2" key="1">
    <citation type="submission" date="2019-04" db="EMBL/GenBank/DDBJ databases">
        <title>Friends and foes A comparative genomics study of 23 Aspergillus species from section Flavi.</title>
        <authorList>
            <consortium name="DOE Joint Genome Institute"/>
            <person name="Kjaerbolling I."/>
            <person name="Vesth T."/>
            <person name="Frisvad J.C."/>
            <person name="Nybo J.L."/>
            <person name="Theobald S."/>
            <person name="Kildgaard S."/>
            <person name="Isbrandt T."/>
            <person name="Kuo A."/>
            <person name="Sato A."/>
            <person name="Lyhne E.K."/>
            <person name="Kogle M.E."/>
            <person name="Wiebenga A."/>
            <person name="Kun R.S."/>
            <person name="Lubbers R.J."/>
            <person name="Makela M.R."/>
            <person name="Barry K."/>
            <person name="Chovatia M."/>
            <person name="Clum A."/>
            <person name="Daum C."/>
            <person name="Haridas S."/>
            <person name="He G."/>
            <person name="LaButti K."/>
            <person name="Lipzen A."/>
            <person name="Mondo S."/>
            <person name="Riley R."/>
            <person name="Salamov A."/>
            <person name="Simmons B.A."/>
            <person name="Magnuson J.K."/>
            <person name="Henrissat B."/>
            <person name="Mortensen U.H."/>
            <person name="Larsen T.O."/>
            <person name="Devries R.P."/>
            <person name="Grigoriev I.V."/>
            <person name="Machida M."/>
            <person name="Baker S.E."/>
            <person name="Andersen M.R."/>
        </authorList>
    </citation>
    <scope>NUCLEOTIDE SEQUENCE [LARGE SCALE GENOMIC DNA]</scope>
    <source>
        <strain evidence="1 2">IBT 18842</strain>
    </source>
</reference>
<sequence length="509" mass="57725">MGPHLTSKKHRCRAKNGPAFVFVNADSVALGTQDQDARAIVRRQAARSGCKRRYGGNMNHGLDCDRQGSLGQTTTGHSVSEINHWRRVWAAASNPSPAPQPSSTGYEALRVEYNFDLTDLSTFTNVDLGRMAYLSLQCQPTRLRSLLQRQCPSFLSYLPSRFGTSQCLDDAMRCVAAGAGQRLGLPIRAATPFRLYVKALSSLQAAIEDKDQCLQSDVYCATRLLTVYELLGLPESNHWVHHNRGGMKLVELRGPANHKTQFDWMLLKSQGPSIIIDEMYRKEASIFESAEWKTFFDRASETEKNAECRLWWKFFGTIRLMPGILKDIRILCDATLPQSAYLVKGSYILRRAREVHQALYVNHVLYQQQPPCPSSLFDIPTAAESPDRVRLRLFLLYVTLYMCRIEATFAPSQIERATSEVEAQIFAAQALRIERATAQLDPSMCWHLEQRNALAHSVLQTKAEWTSDSCDHMAFGERKAFLAQRWLRWEDAWRDQVLSEELGASKLIE</sequence>
<dbReference type="OrthoDB" id="5126878at2759"/>
<organism evidence="1 2">
    <name type="scientific">Aspergillus avenaceus</name>
    <dbReference type="NCBI Taxonomy" id="36643"/>
    <lineage>
        <taxon>Eukaryota</taxon>
        <taxon>Fungi</taxon>
        <taxon>Dikarya</taxon>
        <taxon>Ascomycota</taxon>
        <taxon>Pezizomycotina</taxon>
        <taxon>Eurotiomycetes</taxon>
        <taxon>Eurotiomycetidae</taxon>
        <taxon>Eurotiales</taxon>
        <taxon>Aspergillaceae</taxon>
        <taxon>Aspergillus</taxon>
        <taxon>Aspergillus subgen. Circumdati</taxon>
    </lineage>
</organism>
<proteinExistence type="predicted"/>
<dbReference type="InterPro" id="IPR053178">
    <property type="entry name" value="Osmoadaptation_assoc"/>
</dbReference>
<dbReference type="PANTHER" id="PTHR38111">
    <property type="entry name" value="ZN(2)-C6 FUNGAL-TYPE DOMAIN-CONTAINING PROTEIN-RELATED"/>
    <property type="match status" value="1"/>
</dbReference>